<dbReference type="PANTHER" id="PTHR48013">
    <property type="entry name" value="DUAL SPECIFICITY MITOGEN-ACTIVATED PROTEIN KINASE KINASE 5-RELATED"/>
    <property type="match status" value="1"/>
</dbReference>
<dbReference type="Proteomes" id="UP001190700">
    <property type="component" value="Unassembled WGS sequence"/>
</dbReference>
<protein>
    <recommendedName>
        <fullName evidence="7">mitogen-activated protein kinase kinase</fullName>
        <ecNumber evidence="7">2.7.12.2</ecNumber>
    </recommendedName>
</protein>
<dbReference type="Gene3D" id="3.10.450.50">
    <property type="match status" value="1"/>
</dbReference>
<dbReference type="CDD" id="cd06623">
    <property type="entry name" value="PKc_MAPKK_plant_like"/>
    <property type="match status" value="1"/>
</dbReference>
<evidence type="ECO:0000256" key="5">
    <source>
        <dbReference type="ARBA" id="ARBA00022840"/>
    </source>
</evidence>
<reference evidence="13 14" key="1">
    <citation type="journal article" date="2015" name="Genome Biol. Evol.">
        <title>Comparative Genomics of a Bacterivorous Green Alga Reveals Evolutionary Causalities and Consequences of Phago-Mixotrophic Mode of Nutrition.</title>
        <authorList>
            <person name="Burns J.A."/>
            <person name="Paasch A."/>
            <person name="Narechania A."/>
            <person name="Kim E."/>
        </authorList>
    </citation>
    <scope>NUCLEOTIDE SEQUENCE [LARGE SCALE GENOMIC DNA]</scope>
    <source>
        <strain evidence="13 14">PLY_AMNH</strain>
    </source>
</reference>
<dbReference type="InterPro" id="IPR000719">
    <property type="entry name" value="Prot_kinase_dom"/>
</dbReference>
<evidence type="ECO:0000313" key="13">
    <source>
        <dbReference type="EMBL" id="KAK3278951.1"/>
    </source>
</evidence>
<sequence>MKGSIKRQLTVDLAQSADDLSMSFTEISDTGTLKLVSRSADRQYSINQEGLQHKDGMSYKISAADLREFNTIGTGACSTVKKAIDKRYCRLVAVKHISVLEKEKRHQLLNEVQTLCDADRYACPALVSFYGAFFTPESNQISIVLDYMDGGALSSVIEKAGRIPEDILARITERILQGLEFLHNKRHMVHRDIKPGNILMNLQGDAKITDFGISAGLESTMGVCQSYVGTMCYMSPERIQNDPYSPSADIWSLGLTLMEAATGQYPYDVNKGPFALSVQISEEAPPTLPNEEFSPEFCSFVSMCTDKIPTKRPSAEQLLQHPFLLKHRANPANCAAFMQRLIDPKKQIESYAQVIITHFYQVFDDDLDQRMQLSALYKPESLLSYMGEHYAGQAAISERFAAHQNVHPVAGRLVHELDKIDAQQTAWNRGIMILVVGKLVPESRTSSGTISFQETFVLEADQTPGSYWISHQMRREQVKQ</sequence>
<evidence type="ECO:0000256" key="8">
    <source>
        <dbReference type="ARBA" id="ARBA00049014"/>
    </source>
</evidence>
<comment type="catalytic activity">
    <reaction evidence="9">
        <text>L-threonyl-[protein] + ATP = O-phospho-L-threonyl-[protein] + ADP + H(+)</text>
        <dbReference type="Rhea" id="RHEA:46608"/>
        <dbReference type="Rhea" id="RHEA-COMP:11060"/>
        <dbReference type="Rhea" id="RHEA-COMP:11605"/>
        <dbReference type="ChEBI" id="CHEBI:15378"/>
        <dbReference type="ChEBI" id="CHEBI:30013"/>
        <dbReference type="ChEBI" id="CHEBI:30616"/>
        <dbReference type="ChEBI" id="CHEBI:61977"/>
        <dbReference type="ChEBI" id="CHEBI:456216"/>
        <dbReference type="EC" id="2.7.12.2"/>
    </reaction>
</comment>
<keyword evidence="14" id="KW-1185">Reference proteome</keyword>
<evidence type="ECO:0000256" key="7">
    <source>
        <dbReference type="ARBA" id="ARBA00038999"/>
    </source>
</evidence>
<dbReference type="InterPro" id="IPR011009">
    <property type="entry name" value="Kinase-like_dom_sf"/>
</dbReference>
<dbReference type="PANTHER" id="PTHR48013:SF9">
    <property type="entry name" value="DUAL SPECIFICITY MITOGEN-ACTIVATED PROTEIN KINASE KINASE 5"/>
    <property type="match status" value="1"/>
</dbReference>
<keyword evidence="4" id="KW-0418">Kinase</keyword>
<proteinExistence type="inferred from homology"/>
<dbReference type="InterPro" id="IPR018222">
    <property type="entry name" value="Nuclear_transport_factor_2_euk"/>
</dbReference>
<dbReference type="Gene3D" id="3.30.200.20">
    <property type="entry name" value="Phosphorylase Kinase, domain 1"/>
    <property type="match status" value="1"/>
</dbReference>
<dbReference type="SUPFAM" id="SSF56112">
    <property type="entry name" value="Protein kinase-like (PK-like)"/>
    <property type="match status" value="1"/>
</dbReference>
<dbReference type="AlphaFoldDB" id="A0AAE0GJ24"/>
<comment type="caution">
    <text evidence="13">The sequence shown here is derived from an EMBL/GenBank/DDBJ whole genome shotgun (WGS) entry which is preliminary data.</text>
</comment>
<evidence type="ECO:0000256" key="9">
    <source>
        <dbReference type="ARBA" id="ARBA00049299"/>
    </source>
</evidence>
<evidence type="ECO:0000259" key="12">
    <source>
        <dbReference type="PROSITE" id="PS50177"/>
    </source>
</evidence>
<evidence type="ECO:0000256" key="1">
    <source>
        <dbReference type="ARBA" id="ARBA00022527"/>
    </source>
</evidence>
<dbReference type="EMBL" id="LGRX02005211">
    <property type="protein sequence ID" value="KAK3278951.1"/>
    <property type="molecule type" value="Genomic_DNA"/>
</dbReference>
<evidence type="ECO:0000313" key="14">
    <source>
        <dbReference type="Proteomes" id="UP001190700"/>
    </source>
</evidence>
<comment type="catalytic activity">
    <reaction evidence="8">
        <text>L-seryl-[protein] + ATP = O-phospho-L-seryl-[protein] + ADP + H(+)</text>
        <dbReference type="Rhea" id="RHEA:17989"/>
        <dbReference type="Rhea" id="RHEA-COMP:9863"/>
        <dbReference type="Rhea" id="RHEA-COMP:11604"/>
        <dbReference type="ChEBI" id="CHEBI:15378"/>
        <dbReference type="ChEBI" id="CHEBI:29999"/>
        <dbReference type="ChEBI" id="CHEBI:30616"/>
        <dbReference type="ChEBI" id="CHEBI:83421"/>
        <dbReference type="ChEBI" id="CHEBI:456216"/>
        <dbReference type="EC" id="2.7.12.2"/>
    </reaction>
</comment>
<dbReference type="SUPFAM" id="SSF54427">
    <property type="entry name" value="NTF2-like"/>
    <property type="match status" value="1"/>
</dbReference>
<gene>
    <name evidence="13" type="ORF">CYMTET_13147</name>
</gene>
<evidence type="ECO:0000256" key="6">
    <source>
        <dbReference type="ARBA" id="ARBA00038035"/>
    </source>
</evidence>
<dbReference type="Pfam" id="PF00069">
    <property type="entry name" value="Pkinase"/>
    <property type="match status" value="1"/>
</dbReference>
<comment type="catalytic activity">
    <reaction evidence="10">
        <text>L-tyrosyl-[protein] + ATP = O-phospho-L-tyrosyl-[protein] + ADP + H(+)</text>
        <dbReference type="Rhea" id="RHEA:10596"/>
        <dbReference type="Rhea" id="RHEA-COMP:10136"/>
        <dbReference type="Rhea" id="RHEA-COMP:20101"/>
        <dbReference type="ChEBI" id="CHEBI:15378"/>
        <dbReference type="ChEBI" id="CHEBI:30616"/>
        <dbReference type="ChEBI" id="CHEBI:46858"/>
        <dbReference type="ChEBI" id="CHEBI:61978"/>
        <dbReference type="ChEBI" id="CHEBI:456216"/>
        <dbReference type="EC" id="2.7.12.2"/>
    </reaction>
</comment>
<comment type="similarity">
    <text evidence="6">Belongs to the protein kinase superfamily. STE Ser/Thr protein kinase family. MAP kinase kinase subfamily.</text>
</comment>
<dbReference type="GO" id="GO:0005524">
    <property type="term" value="F:ATP binding"/>
    <property type="evidence" value="ECO:0007669"/>
    <property type="project" value="UniProtKB-KW"/>
</dbReference>
<dbReference type="FunFam" id="1.10.510.10:FF:000432">
    <property type="entry name" value="mitogen-activated protein kinase kinase 3"/>
    <property type="match status" value="1"/>
</dbReference>
<dbReference type="GO" id="GO:0004708">
    <property type="term" value="F:MAP kinase kinase activity"/>
    <property type="evidence" value="ECO:0007669"/>
    <property type="project" value="UniProtKB-EC"/>
</dbReference>
<evidence type="ECO:0000256" key="2">
    <source>
        <dbReference type="ARBA" id="ARBA00022679"/>
    </source>
</evidence>
<dbReference type="PROSITE" id="PS00108">
    <property type="entry name" value="PROTEIN_KINASE_ST"/>
    <property type="match status" value="1"/>
</dbReference>
<dbReference type="PROSITE" id="PS50011">
    <property type="entry name" value="PROTEIN_KINASE_DOM"/>
    <property type="match status" value="1"/>
</dbReference>
<organism evidence="13 14">
    <name type="scientific">Cymbomonas tetramitiformis</name>
    <dbReference type="NCBI Taxonomy" id="36881"/>
    <lineage>
        <taxon>Eukaryota</taxon>
        <taxon>Viridiplantae</taxon>
        <taxon>Chlorophyta</taxon>
        <taxon>Pyramimonadophyceae</taxon>
        <taxon>Pyramimonadales</taxon>
        <taxon>Pyramimonadaceae</taxon>
        <taxon>Cymbomonas</taxon>
    </lineage>
</organism>
<dbReference type="GO" id="GO:0004674">
    <property type="term" value="F:protein serine/threonine kinase activity"/>
    <property type="evidence" value="ECO:0007669"/>
    <property type="project" value="UniProtKB-KW"/>
</dbReference>
<dbReference type="InterPro" id="IPR032710">
    <property type="entry name" value="NTF2-like_dom_sf"/>
</dbReference>
<evidence type="ECO:0000256" key="3">
    <source>
        <dbReference type="ARBA" id="ARBA00022741"/>
    </source>
</evidence>
<keyword evidence="5" id="KW-0067">ATP-binding</keyword>
<dbReference type="InterPro" id="IPR008271">
    <property type="entry name" value="Ser/Thr_kinase_AS"/>
</dbReference>
<dbReference type="Gene3D" id="1.10.510.10">
    <property type="entry name" value="Transferase(Phosphotransferase) domain 1"/>
    <property type="match status" value="1"/>
</dbReference>
<keyword evidence="1" id="KW-0723">Serine/threonine-protein kinase</keyword>
<keyword evidence="2" id="KW-0808">Transferase</keyword>
<accession>A0AAE0GJ24</accession>
<feature type="domain" description="Protein kinase" evidence="11">
    <location>
        <begin position="66"/>
        <end position="324"/>
    </location>
</feature>
<keyword evidence="3" id="KW-0547">Nucleotide-binding</keyword>
<evidence type="ECO:0000259" key="11">
    <source>
        <dbReference type="PROSITE" id="PS50011"/>
    </source>
</evidence>
<evidence type="ECO:0000256" key="10">
    <source>
        <dbReference type="ARBA" id="ARBA00051693"/>
    </source>
</evidence>
<name>A0AAE0GJ24_9CHLO</name>
<dbReference type="EC" id="2.7.12.2" evidence="7"/>
<dbReference type="SMART" id="SM00220">
    <property type="entry name" value="S_TKc"/>
    <property type="match status" value="1"/>
</dbReference>
<evidence type="ECO:0000256" key="4">
    <source>
        <dbReference type="ARBA" id="ARBA00022777"/>
    </source>
</evidence>
<dbReference type="PROSITE" id="PS50177">
    <property type="entry name" value="NTF2_DOMAIN"/>
    <property type="match status" value="1"/>
</dbReference>
<feature type="domain" description="NTF2" evidence="12">
    <location>
        <begin position="351"/>
        <end position="476"/>
    </location>
</feature>